<evidence type="ECO:0000256" key="8">
    <source>
        <dbReference type="SAM" id="Phobius"/>
    </source>
</evidence>
<dbReference type="PROSITE" id="PS51828">
    <property type="entry name" value="PTX_2"/>
    <property type="match status" value="1"/>
</dbReference>
<feature type="transmembrane region" description="Helical" evidence="8">
    <location>
        <begin position="58"/>
        <end position="77"/>
    </location>
</feature>
<dbReference type="Pfam" id="PF00354">
    <property type="entry name" value="Pentaxin"/>
    <property type="match status" value="1"/>
</dbReference>
<evidence type="ECO:0000256" key="1">
    <source>
        <dbReference type="ARBA" id="ARBA00001913"/>
    </source>
</evidence>
<dbReference type="PANTHER" id="PTHR45869:SF2">
    <property type="entry name" value="C-REACTIVE PROTEIN-RELATED"/>
    <property type="match status" value="1"/>
</dbReference>
<dbReference type="AlphaFoldDB" id="A0A6P8U4F6"/>
<dbReference type="PANTHER" id="PTHR45869">
    <property type="entry name" value="C-REACTIVE PROTEIN-RELATED"/>
    <property type="match status" value="1"/>
</dbReference>
<accession>A0A6P8U4F6</accession>
<evidence type="ECO:0000256" key="2">
    <source>
        <dbReference type="ARBA" id="ARBA00022723"/>
    </source>
</evidence>
<protein>
    <submittedName>
        <fullName evidence="11">Pentraxin fusion protein-like</fullName>
    </submittedName>
</protein>
<keyword evidence="2" id="KW-0479">Metal-binding</keyword>
<feature type="region of interest" description="Disordered" evidence="7">
    <location>
        <begin position="1"/>
        <end position="24"/>
    </location>
</feature>
<keyword evidence="8" id="KW-0472">Membrane</keyword>
<evidence type="ECO:0000256" key="5">
    <source>
        <dbReference type="ARBA" id="ARBA00023157"/>
    </source>
</evidence>
<proteinExistence type="predicted"/>
<dbReference type="Proteomes" id="UP000515161">
    <property type="component" value="Unplaced"/>
</dbReference>
<dbReference type="PRINTS" id="PR00895">
    <property type="entry name" value="PENTAXIN"/>
</dbReference>
<evidence type="ECO:0000256" key="7">
    <source>
        <dbReference type="SAM" id="MobiDB-lite"/>
    </source>
</evidence>
<keyword evidence="5" id="KW-1015">Disulfide bond</keyword>
<organism evidence="10 11">
    <name type="scientific">Gymnodraco acuticeps</name>
    <name type="common">Antarctic dragonfish</name>
    <dbReference type="NCBI Taxonomy" id="8218"/>
    <lineage>
        <taxon>Eukaryota</taxon>
        <taxon>Metazoa</taxon>
        <taxon>Chordata</taxon>
        <taxon>Craniata</taxon>
        <taxon>Vertebrata</taxon>
        <taxon>Euteleostomi</taxon>
        <taxon>Actinopterygii</taxon>
        <taxon>Neopterygii</taxon>
        <taxon>Teleostei</taxon>
        <taxon>Neoteleostei</taxon>
        <taxon>Acanthomorphata</taxon>
        <taxon>Eupercaria</taxon>
        <taxon>Perciformes</taxon>
        <taxon>Notothenioidei</taxon>
        <taxon>Bathydraconidae</taxon>
        <taxon>Gymnodraco</taxon>
    </lineage>
</organism>
<name>A0A6P8U4F6_GYMAC</name>
<comment type="caution">
    <text evidence="6">Lacks conserved residue(s) required for the propagation of feature annotation.</text>
</comment>
<keyword evidence="3" id="KW-0732">Signal</keyword>
<evidence type="ECO:0000256" key="6">
    <source>
        <dbReference type="PROSITE-ProRule" id="PRU01172"/>
    </source>
</evidence>
<dbReference type="PROSITE" id="PS00289">
    <property type="entry name" value="PTX_1"/>
    <property type="match status" value="1"/>
</dbReference>
<dbReference type="InterPro" id="IPR001759">
    <property type="entry name" value="PTX_dom"/>
</dbReference>
<evidence type="ECO:0000256" key="4">
    <source>
        <dbReference type="ARBA" id="ARBA00022837"/>
    </source>
</evidence>
<dbReference type="InterPro" id="IPR013320">
    <property type="entry name" value="ConA-like_dom_sf"/>
</dbReference>
<keyword evidence="10" id="KW-1185">Reference proteome</keyword>
<keyword evidence="8" id="KW-1133">Transmembrane helix</keyword>
<keyword evidence="4" id="KW-0106">Calcium</keyword>
<evidence type="ECO:0000313" key="11">
    <source>
        <dbReference type="RefSeq" id="XP_034062092.1"/>
    </source>
</evidence>
<gene>
    <name evidence="11" type="primary">LOC117539854</name>
</gene>
<dbReference type="Gene3D" id="2.60.120.200">
    <property type="match status" value="1"/>
</dbReference>
<evidence type="ECO:0000256" key="3">
    <source>
        <dbReference type="ARBA" id="ARBA00022729"/>
    </source>
</evidence>
<dbReference type="InParanoid" id="A0A6P8U4F6"/>
<keyword evidence="8" id="KW-0812">Transmembrane</keyword>
<sequence length="277" mass="30565">MGVERLSRDGVPAVPGLAADGSNSIHNKAEGSGSHYIKPQFSDVLQLHLRKLHNKMRLSVVLFLVASSAVLAGSVFLKTLVFPDESNNSYVEMVPQKPLNLGAFTLCMRVATELPNMEREIILFAYRTQDFDELNVWQELDGRYSFYLSGDGVMFKAPKLGPTETHMCVTWDSSSGAAAIFMDGRKSVTKMYRKGHRIRSGGKVIIGQDPDDYLGSFEAKQSFVGSISDVNMWDSVLSDSTIQDMNSGKRVPRGNVFDWESVELKVNGGAEVVNSEN</sequence>
<evidence type="ECO:0000313" key="10">
    <source>
        <dbReference type="Proteomes" id="UP000515161"/>
    </source>
</evidence>
<dbReference type="SMART" id="SM00159">
    <property type="entry name" value="PTX"/>
    <property type="match status" value="1"/>
</dbReference>
<dbReference type="KEGG" id="gacu:117539854"/>
<dbReference type="GO" id="GO:0046872">
    <property type="term" value="F:metal ion binding"/>
    <property type="evidence" value="ECO:0007669"/>
    <property type="project" value="UniProtKB-KW"/>
</dbReference>
<dbReference type="RefSeq" id="XP_034062092.1">
    <property type="nucleotide sequence ID" value="XM_034206201.1"/>
</dbReference>
<dbReference type="GeneID" id="117539854"/>
<feature type="domain" description="Pentraxin (PTX)" evidence="9">
    <location>
        <begin position="76"/>
        <end position="277"/>
    </location>
</feature>
<comment type="cofactor">
    <cofactor evidence="1">
        <name>Ca(2+)</name>
        <dbReference type="ChEBI" id="CHEBI:29108"/>
    </cofactor>
</comment>
<evidence type="ECO:0000259" key="9">
    <source>
        <dbReference type="PROSITE" id="PS51828"/>
    </source>
</evidence>
<dbReference type="InterPro" id="IPR030476">
    <property type="entry name" value="Pentaxin_CS"/>
</dbReference>
<reference evidence="11" key="1">
    <citation type="submission" date="2025-08" db="UniProtKB">
        <authorList>
            <consortium name="RefSeq"/>
        </authorList>
    </citation>
    <scope>IDENTIFICATION</scope>
</reference>
<dbReference type="InterPro" id="IPR051005">
    <property type="entry name" value="Pentraxin_domain"/>
</dbReference>
<dbReference type="SUPFAM" id="SSF49899">
    <property type="entry name" value="Concanavalin A-like lectins/glucanases"/>
    <property type="match status" value="1"/>
</dbReference>